<dbReference type="Proteomes" id="UP000460298">
    <property type="component" value="Unassembled WGS sequence"/>
</dbReference>
<feature type="transmembrane region" description="Helical" evidence="5">
    <location>
        <begin position="174"/>
        <end position="192"/>
    </location>
</feature>
<feature type="transmembrane region" description="Helical" evidence="5">
    <location>
        <begin position="446"/>
        <end position="464"/>
    </location>
</feature>
<evidence type="ECO:0000313" key="6">
    <source>
        <dbReference type="EMBL" id="KAB2931742.1"/>
    </source>
</evidence>
<name>A0A833H0Q7_9LEPT</name>
<dbReference type="GO" id="GO:0016020">
    <property type="term" value="C:membrane"/>
    <property type="evidence" value="ECO:0007669"/>
    <property type="project" value="UniProtKB-SubCell"/>
</dbReference>
<evidence type="ECO:0000313" key="7">
    <source>
        <dbReference type="Proteomes" id="UP000460298"/>
    </source>
</evidence>
<reference evidence="6 7" key="1">
    <citation type="submission" date="2019-10" db="EMBL/GenBank/DDBJ databases">
        <title>Extracellular Electron Transfer in a Candidatus Methanoperedens spp. Enrichment Culture.</title>
        <authorList>
            <person name="Berger S."/>
            <person name="Rangel Shaw D."/>
            <person name="Berben T."/>
            <person name="In 'T Zandt M."/>
            <person name="Frank J."/>
            <person name="Reimann J."/>
            <person name="Jetten M.S.M."/>
            <person name="Welte C.U."/>
        </authorList>
    </citation>
    <scope>NUCLEOTIDE SEQUENCE [LARGE SCALE GENOMIC DNA]</scope>
    <source>
        <strain evidence="6">SB12</strain>
    </source>
</reference>
<comment type="subcellular location">
    <subcellularLocation>
        <location evidence="1">Membrane</location>
        <topology evidence="1">Multi-pass membrane protein</topology>
    </subcellularLocation>
</comment>
<feature type="transmembrane region" description="Helical" evidence="5">
    <location>
        <begin position="422"/>
        <end position="440"/>
    </location>
</feature>
<dbReference type="Pfam" id="PF13520">
    <property type="entry name" value="AA_permease_2"/>
    <property type="match status" value="1"/>
</dbReference>
<feature type="transmembrane region" description="Helical" evidence="5">
    <location>
        <begin position="385"/>
        <end position="402"/>
    </location>
</feature>
<dbReference type="PIRSF" id="PIRSF006060">
    <property type="entry name" value="AA_transporter"/>
    <property type="match status" value="1"/>
</dbReference>
<evidence type="ECO:0000256" key="4">
    <source>
        <dbReference type="ARBA" id="ARBA00023136"/>
    </source>
</evidence>
<keyword evidence="4 5" id="KW-0472">Membrane</keyword>
<dbReference type="Gene3D" id="1.20.1740.10">
    <property type="entry name" value="Amino acid/polyamine transporter I"/>
    <property type="match status" value="1"/>
</dbReference>
<feature type="transmembrane region" description="Helical" evidence="5">
    <location>
        <begin position="332"/>
        <end position="365"/>
    </location>
</feature>
<dbReference type="InterPro" id="IPR002293">
    <property type="entry name" value="AA/rel_permease1"/>
</dbReference>
<dbReference type="PANTHER" id="PTHR11785:SF512">
    <property type="entry name" value="SOBREMESA, ISOFORM B"/>
    <property type="match status" value="1"/>
</dbReference>
<accession>A0A833H0Q7</accession>
<sequence>MGRSGVRFVTQPAASTYQAGLGWTEAFSIIIGRIIGSGIFRTPASVMLAVSGGLGPFFVVWILGGLLTFLSALLYSEMVAMLPKNGGPYVYLRAAFPPIISFLRGWAMFFVSETASIVVVSIVFAEYSSRVIVIAGLSDPGLVFRGLLALGTIWSLTGANMLGVRFSGLFQDVLSFVKIASLAAVIVVGTVFDPQPSHFAASWWPDQPVIETILGMAMALRYVLFSYSGWEGATYVAEEVKNPAKNLPLSLFAGIGMVMLLYLSANVAYVLQLSPAELIESPSVAAVALERAAGNIGGLLISLAVVANTFGNVNSQIFTKSRTWQAMARDGLFFRILAPLSRAGVPTMSLFFQGLWATALLLLALTADHFKAEGEKSAYDRVIDFFSFTSAVFNFLTFYAVLRLRQLLPDKHRPFRTPAFPLVFGAVMLIQTAFAVFTFITSPWASLAGLALTTTGLVYWHFGVDHEAKQDLRGQDA</sequence>
<dbReference type="AlphaFoldDB" id="A0A833H0Q7"/>
<gene>
    <name evidence="6" type="ORF">F9K24_12475</name>
</gene>
<feature type="transmembrane region" description="Helical" evidence="5">
    <location>
        <begin position="212"/>
        <end position="230"/>
    </location>
</feature>
<comment type="caution">
    <text evidence="6">The sequence shown here is derived from an EMBL/GenBank/DDBJ whole genome shotgun (WGS) entry which is preliminary data.</text>
</comment>
<dbReference type="EMBL" id="WBUI01000012">
    <property type="protein sequence ID" value="KAB2931742.1"/>
    <property type="molecule type" value="Genomic_DNA"/>
</dbReference>
<evidence type="ECO:0000256" key="1">
    <source>
        <dbReference type="ARBA" id="ARBA00004141"/>
    </source>
</evidence>
<feature type="transmembrane region" description="Helical" evidence="5">
    <location>
        <begin position="143"/>
        <end position="162"/>
    </location>
</feature>
<feature type="transmembrane region" description="Helical" evidence="5">
    <location>
        <begin position="292"/>
        <end position="311"/>
    </location>
</feature>
<keyword evidence="2 5" id="KW-0812">Transmembrane</keyword>
<feature type="transmembrane region" description="Helical" evidence="5">
    <location>
        <begin position="251"/>
        <end position="272"/>
    </location>
</feature>
<protein>
    <submittedName>
        <fullName evidence="6">Amino acid permease</fullName>
    </submittedName>
</protein>
<dbReference type="InterPro" id="IPR050598">
    <property type="entry name" value="AminoAcid_Transporter"/>
</dbReference>
<feature type="transmembrane region" description="Helical" evidence="5">
    <location>
        <begin position="47"/>
        <end position="70"/>
    </location>
</feature>
<evidence type="ECO:0000256" key="3">
    <source>
        <dbReference type="ARBA" id="ARBA00022989"/>
    </source>
</evidence>
<dbReference type="GO" id="GO:0015179">
    <property type="term" value="F:L-amino acid transmembrane transporter activity"/>
    <property type="evidence" value="ECO:0007669"/>
    <property type="project" value="TreeGrafter"/>
</dbReference>
<feature type="transmembrane region" description="Helical" evidence="5">
    <location>
        <begin position="20"/>
        <end position="40"/>
    </location>
</feature>
<keyword evidence="3 5" id="KW-1133">Transmembrane helix</keyword>
<evidence type="ECO:0000256" key="2">
    <source>
        <dbReference type="ARBA" id="ARBA00022692"/>
    </source>
</evidence>
<proteinExistence type="predicted"/>
<dbReference type="PANTHER" id="PTHR11785">
    <property type="entry name" value="AMINO ACID TRANSPORTER"/>
    <property type="match status" value="1"/>
</dbReference>
<organism evidence="6 7">
    <name type="scientific">Leptonema illini</name>
    <dbReference type="NCBI Taxonomy" id="183"/>
    <lineage>
        <taxon>Bacteria</taxon>
        <taxon>Pseudomonadati</taxon>
        <taxon>Spirochaetota</taxon>
        <taxon>Spirochaetia</taxon>
        <taxon>Leptospirales</taxon>
        <taxon>Leptospiraceae</taxon>
        <taxon>Leptonema</taxon>
    </lineage>
</organism>
<evidence type="ECO:0000256" key="5">
    <source>
        <dbReference type="SAM" id="Phobius"/>
    </source>
</evidence>